<protein>
    <submittedName>
        <fullName evidence="1">Uncharacterized protein</fullName>
    </submittedName>
</protein>
<comment type="caution">
    <text evidence="1">The sequence shown here is derived from an EMBL/GenBank/DDBJ whole genome shotgun (WGS) entry which is preliminary data.</text>
</comment>
<accession>A0A0V8E540</accession>
<dbReference type="EMBL" id="LKLU01000081">
    <property type="protein sequence ID" value="KSU20744.1"/>
    <property type="molecule type" value="Genomic_DNA"/>
</dbReference>
<gene>
    <name evidence="1" type="ORF">M20_1374</name>
</gene>
<proteinExistence type="predicted"/>
<evidence type="ECO:0000313" key="1">
    <source>
        <dbReference type="EMBL" id="KSU20744.1"/>
    </source>
</evidence>
<organism evidence="1 2">
    <name type="scientific">Lactococcus lactis subsp. lactis</name>
    <name type="common">Streptococcus lactis</name>
    <dbReference type="NCBI Taxonomy" id="1360"/>
    <lineage>
        <taxon>Bacteria</taxon>
        <taxon>Bacillati</taxon>
        <taxon>Bacillota</taxon>
        <taxon>Bacilli</taxon>
        <taxon>Lactobacillales</taxon>
        <taxon>Streptococcaceae</taxon>
        <taxon>Lactococcus</taxon>
    </lineage>
</organism>
<dbReference type="AlphaFoldDB" id="A0A0V8E540"/>
<reference evidence="2" key="1">
    <citation type="submission" date="2015-10" db="EMBL/GenBank/DDBJ databases">
        <title>Draft Genome Sequences of 11 Lactococcus lactis subspecies cremoris strains.</title>
        <authorList>
            <person name="Wels M."/>
            <person name="Backus L."/>
            <person name="Boekhorst J."/>
            <person name="Dijkstra A."/>
            <person name="Beerthuizen M."/>
            <person name="Kelly W."/>
            <person name="Siezen R."/>
            <person name="Bachmann H."/>
            <person name="Van Hijum S."/>
        </authorList>
    </citation>
    <scope>NUCLEOTIDE SEQUENCE [LARGE SCALE GENOMIC DNA]</scope>
    <source>
        <strain evidence="2">M20</strain>
    </source>
</reference>
<dbReference type="PATRIC" id="fig|1360.113.peg.1182"/>
<dbReference type="Proteomes" id="UP000053719">
    <property type="component" value="Unassembled WGS sequence"/>
</dbReference>
<evidence type="ECO:0000313" key="2">
    <source>
        <dbReference type="Proteomes" id="UP000053719"/>
    </source>
</evidence>
<name>A0A0V8E540_LACLL</name>
<sequence>MGKEKTDQLFNQALNKVLADLQNQNYEIIDVQLSAGLTA</sequence>